<feature type="transmembrane region" description="Helical" evidence="1">
    <location>
        <begin position="97"/>
        <end position="119"/>
    </location>
</feature>
<accession>A0A7W8ISP9</accession>
<dbReference type="InterPro" id="IPR024563">
    <property type="entry name" value="YqhR"/>
</dbReference>
<organism evidence="2 3">
    <name type="scientific">Anoxybacteroides tepidamans</name>
    <dbReference type="NCBI Taxonomy" id="265948"/>
    <lineage>
        <taxon>Bacteria</taxon>
        <taxon>Bacillati</taxon>
        <taxon>Bacillota</taxon>
        <taxon>Bacilli</taxon>
        <taxon>Bacillales</taxon>
        <taxon>Anoxybacillaceae</taxon>
        <taxon>Anoxybacteroides</taxon>
    </lineage>
</organism>
<comment type="caution">
    <text evidence="2">The sequence shown here is derived from an EMBL/GenBank/DDBJ whole genome shotgun (WGS) entry which is preliminary data.</text>
</comment>
<gene>
    <name evidence="2" type="ORF">HNQ34_002346</name>
</gene>
<proteinExistence type="predicted"/>
<feature type="transmembrane region" description="Helical" evidence="1">
    <location>
        <begin position="131"/>
        <end position="151"/>
    </location>
</feature>
<keyword evidence="1" id="KW-1133">Transmembrane helix</keyword>
<dbReference type="EMBL" id="JACHEP010000013">
    <property type="protein sequence ID" value="MBB5325246.1"/>
    <property type="molecule type" value="Genomic_DNA"/>
</dbReference>
<evidence type="ECO:0000256" key="1">
    <source>
        <dbReference type="SAM" id="Phobius"/>
    </source>
</evidence>
<dbReference type="AlphaFoldDB" id="A0A7W8ISP9"/>
<keyword evidence="1" id="KW-0472">Membrane</keyword>
<sequence length="168" mass="19546">MKDNEQLEQNKREQPMSLWMKAIITGFFGGVFWSLVGYLAHFFHFTELSPNMILFPWNIGDWKYGKAGNYLAIFLIGLLSIIVALLYYVLFRKMQSMWIGIVYGVALWVIVFYVLNPFLPSLRSVSQLERNTVITTICLYILYGLFIGYSISFETQESEHQQTKATNE</sequence>
<keyword evidence="1" id="KW-0812">Transmembrane</keyword>
<keyword evidence="3" id="KW-1185">Reference proteome</keyword>
<dbReference type="Proteomes" id="UP000520011">
    <property type="component" value="Unassembled WGS sequence"/>
</dbReference>
<evidence type="ECO:0008006" key="4">
    <source>
        <dbReference type="Google" id="ProtNLM"/>
    </source>
</evidence>
<reference evidence="2 3" key="1">
    <citation type="submission" date="2020-08" db="EMBL/GenBank/DDBJ databases">
        <title>Genomic Encyclopedia of Type Strains, Phase IV (KMG-IV): sequencing the most valuable type-strain genomes for metagenomic binning, comparative biology and taxonomic classification.</title>
        <authorList>
            <person name="Goeker M."/>
        </authorList>
    </citation>
    <scope>NUCLEOTIDE SEQUENCE [LARGE SCALE GENOMIC DNA]</scope>
    <source>
        <strain evidence="2 3">DSM 16325</strain>
    </source>
</reference>
<feature type="transmembrane region" description="Helical" evidence="1">
    <location>
        <begin position="21"/>
        <end position="43"/>
    </location>
</feature>
<dbReference type="RefSeq" id="WP_183254604.1">
    <property type="nucleotide sequence ID" value="NZ_JACHEP010000013.1"/>
</dbReference>
<dbReference type="Pfam" id="PF11085">
    <property type="entry name" value="YqhR"/>
    <property type="match status" value="1"/>
</dbReference>
<evidence type="ECO:0000313" key="2">
    <source>
        <dbReference type="EMBL" id="MBB5325246.1"/>
    </source>
</evidence>
<protein>
    <recommendedName>
        <fullName evidence="4">YqhR</fullName>
    </recommendedName>
</protein>
<name>A0A7W8ISP9_9BACL</name>
<feature type="transmembrane region" description="Helical" evidence="1">
    <location>
        <begin position="70"/>
        <end position="90"/>
    </location>
</feature>
<evidence type="ECO:0000313" key="3">
    <source>
        <dbReference type="Proteomes" id="UP000520011"/>
    </source>
</evidence>